<dbReference type="RefSeq" id="WP_006035550.1">
    <property type="nucleotide sequence ID" value="NZ_AAQJ02000001.1"/>
</dbReference>
<dbReference type="EMBL" id="AAQJ02000001">
    <property type="protein sequence ID" value="EDP46576.1"/>
    <property type="molecule type" value="Genomic_DNA"/>
</dbReference>
<gene>
    <name evidence="1" type="ORF">RICGR_0468</name>
</gene>
<reference evidence="1" key="1">
    <citation type="submission" date="2006-04" db="EMBL/GenBank/DDBJ databases">
        <authorList>
            <person name="Seshadri R."/>
            <person name="Federici B.A."/>
        </authorList>
    </citation>
    <scope>NUCLEOTIDE SEQUENCE [LARGE SCALE GENOMIC DNA]</scope>
</reference>
<evidence type="ECO:0000313" key="1">
    <source>
        <dbReference type="EMBL" id="EDP46576.1"/>
    </source>
</evidence>
<comment type="caution">
    <text evidence="1">The sequence shown here is derived from an EMBL/GenBank/DDBJ whole genome shotgun (WGS) entry which is preliminary data.</text>
</comment>
<dbReference type="AlphaFoldDB" id="A8PLL8"/>
<dbReference type="STRING" id="59196.RICGR_0468"/>
<accession>A8PLL8</accession>
<name>A8PLL8_9COXI</name>
<proteinExistence type="predicted"/>
<evidence type="ECO:0000313" key="2">
    <source>
        <dbReference type="Proteomes" id="UP000054075"/>
    </source>
</evidence>
<keyword evidence="2" id="KW-1185">Reference proteome</keyword>
<protein>
    <submittedName>
        <fullName evidence="1">Uncharacterized protein</fullName>
    </submittedName>
</protein>
<sequence>MFFDATLDNRSQSLRLPKNFWLTMQQAKLTMKDKIVLIYLYTGPYTNRLGYFQCSPIDIAKALDKKIISIYSSLASLQKHDFLKFEVIRDFIYLPHYFEQFPIKNKNQGMHVERLFKGVEIFLDDNFSILLDLIFNLLKSDHLSRLFRKTLKDLFYDLRLLMLEGE</sequence>
<reference evidence="1" key="2">
    <citation type="submission" date="2007-10" db="EMBL/GenBank/DDBJ databases">
        <authorList>
            <person name="Myers G.S."/>
        </authorList>
    </citation>
    <scope>NUCLEOTIDE SEQUENCE [LARGE SCALE GENOMIC DNA]</scope>
</reference>
<dbReference type="Proteomes" id="UP000054075">
    <property type="component" value="Unassembled WGS sequence"/>
</dbReference>
<organism evidence="1 2">
    <name type="scientific">Rickettsiella grylli</name>
    <dbReference type="NCBI Taxonomy" id="59196"/>
    <lineage>
        <taxon>Bacteria</taxon>
        <taxon>Pseudomonadati</taxon>
        <taxon>Pseudomonadota</taxon>
        <taxon>Gammaproteobacteria</taxon>
        <taxon>Legionellales</taxon>
        <taxon>Coxiellaceae</taxon>
        <taxon>Rickettsiella</taxon>
    </lineage>
</organism>